<evidence type="ECO:0000313" key="3">
    <source>
        <dbReference type="Proteomes" id="UP001152622"/>
    </source>
</evidence>
<proteinExistence type="predicted"/>
<keyword evidence="3" id="KW-1185">Reference proteome</keyword>
<protein>
    <submittedName>
        <fullName evidence="2">Uncharacterized protein</fullName>
    </submittedName>
</protein>
<dbReference type="Proteomes" id="UP001152622">
    <property type="component" value="Chromosome 16"/>
</dbReference>
<gene>
    <name evidence="2" type="ORF">SKAU_G00346620</name>
</gene>
<organism evidence="2 3">
    <name type="scientific">Synaphobranchus kaupii</name>
    <name type="common">Kaup's arrowtooth eel</name>
    <dbReference type="NCBI Taxonomy" id="118154"/>
    <lineage>
        <taxon>Eukaryota</taxon>
        <taxon>Metazoa</taxon>
        <taxon>Chordata</taxon>
        <taxon>Craniata</taxon>
        <taxon>Vertebrata</taxon>
        <taxon>Euteleostomi</taxon>
        <taxon>Actinopterygii</taxon>
        <taxon>Neopterygii</taxon>
        <taxon>Teleostei</taxon>
        <taxon>Anguilliformes</taxon>
        <taxon>Synaphobranchidae</taxon>
        <taxon>Synaphobranchus</taxon>
    </lineage>
</organism>
<accession>A0A9Q1EJR3</accession>
<evidence type="ECO:0000313" key="2">
    <source>
        <dbReference type="EMBL" id="KAJ8340029.1"/>
    </source>
</evidence>
<reference evidence="2" key="1">
    <citation type="journal article" date="2023" name="Science">
        <title>Genome structures resolve the early diversification of teleost fishes.</title>
        <authorList>
            <person name="Parey E."/>
            <person name="Louis A."/>
            <person name="Montfort J."/>
            <person name="Bouchez O."/>
            <person name="Roques C."/>
            <person name="Iampietro C."/>
            <person name="Lluch J."/>
            <person name="Castinel A."/>
            <person name="Donnadieu C."/>
            <person name="Desvignes T."/>
            <person name="Floi Bucao C."/>
            <person name="Jouanno E."/>
            <person name="Wen M."/>
            <person name="Mejri S."/>
            <person name="Dirks R."/>
            <person name="Jansen H."/>
            <person name="Henkel C."/>
            <person name="Chen W.J."/>
            <person name="Zahm M."/>
            <person name="Cabau C."/>
            <person name="Klopp C."/>
            <person name="Thompson A.W."/>
            <person name="Robinson-Rechavi M."/>
            <person name="Braasch I."/>
            <person name="Lecointre G."/>
            <person name="Bobe J."/>
            <person name="Postlethwait J.H."/>
            <person name="Berthelot C."/>
            <person name="Roest Crollius H."/>
            <person name="Guiguen Y."/>
        </authorList>
    </citation>
    <scope>NUCLEOTIDE SEQUENCE</scope>
    <source>
        <strain evidence="2">WJC10195</strain>
    </source>
</reference>
<dbReference type="EMBL" id="JAINUF010000016">
    <property type="protein sequence ID" value="KAJ8340029.1"/>
    <property type="molecule type" value="Genomic_DNA"/>
</dbReference>
<name>A0A9Q1EJR3_SYNKA</name>
<sequence>MALLEFASFLAGEQALKLKLVQATPGLGLLRDQIVLNKLCHSCDRTAHGETKRSLRDDDGRRGPAACPVSSPPRPDGPGRTSWTGACDCGLSRWRGDNDHECERDLIKRRRGGKIGEKAALFLRTESSECFHRALLYVRPRTPRSGRK</sequence>
<comment type="caution">
    <text evidence="2">The sequence shown here is derived from an EMBL/GenBank/DDBJ whole genome shotgun (WGS) entry which is preliminary data.</text>
</comment>
<feature type="compositionally biased region" description="Basic and acidic residues" evidence="1">
    <location>
        <begin position="48"/>
        <end position="62"/>
    </location>
</feature>
<evidence type="ECO:0000256" key="1">
    <source>
        <dbReference type="SAM" id="MobiDB-lite"/>
    </source>
</evidence>
<dbReference type="AlphaFoldDB" id="A0A9Q1EJR3"/>
<feature type="region of interest" description="Disordered" evidence="1">
    <location>
        <begin position="48"/>
        <end position="82"/>
    </location>
</feature>